<feature type="compositionally biased region" description="Polar residues" evidence="1">
    <location>
        <begin position="235"/>
        <end position="245"/>
    </location>
</feature>
<reference evidence="4" key="2">
    <citation type="submission" date="2023-06" db="EMBL/GenBank/DDBJ databases">
        <authorList>
            <consortium name="Lawrence Berkeley National Laboratory"/>
            <person name="Haridas S."/>
            <person name="Hensen N."/>
            <person name="Bonometti L."/>
            <person name="Westerberg I."/>
            <person name="Brannstrom I.O."/>
            <person name="Guillou S."/>
            <person name="Cros-Aarteil S."/>
            <person name="Calhoun S."/>
            <person name="Kuo A."/>
            <person name="Mondo S."/>
            <person name="Pangilinan J."/>
            <person name="Riley R."/>
            <person name="Labutti K."/>
            <person name="Andreopoulos B."/>
            <person name="Lipzen A."/>
            <person name="Chen C."/>
            <person name="Yanf M."/>
            <person name="Daum C."/>
            <person name="Ng V."/>
            <person name="Clum A."/>
            <person name="Steindorff A."/>
            <person name="Ohm R."/>
            <person name="Martin F."/>
            <person name="Silar P."/>
            <person name="Natvig D."/>
            <person name="Lalanne C."/>
            <person name="Gautier V."/>
            <person name="Ament-Velasquez S.L."/>
            <person name="Kruys A."/>
            <person name="Hutchinson M.I."/>
            <person name="Powell A.J."/>
            <person name="Barry K."/>
            <person name="Miller A.N."/>
            <person name="Grigoriev I.V."/>
            <person name="Debuchy R."/>
            <person name="Gladieux P."/>
            <person name="Thoren M.H."/>
            <person name="Johannesson H."/>
        </authorList>
    </citation>
    <scope>NUCLEOTIDE SEQUENCE</scope>
    <source>
        <strain evidence="4">CBS 118394</strain>
    </source>
</reference>
<feature type="transmembrane region" description="Helical" evidence="2">
    <location>
        <begin position="170"/>
        <end position="195"/>
    </location>
</feature>
<proteinExistence type="predicted"/>
<keyword evidence="2" id="KW-0812">Transmembrane</keyword>
<keyword evidence="2" id="KW-0472">Membrane</keyword>
<keyword evidence="2" id="KW-1133">Transmembrane helix</keyword>
<comment type="caution">
    <text evidence="4">The sequence shown here is derived from an EMBL/GenBank/DDBJ whole genome shotgun (WGS) entry which is preliminary data.</text>
</comment>
<evidence type="ECO:0000256" key="2">
    <source>
        <dbReference type="SAM" id="Phobius"/>
    </source>
</evidence>
<accession>A0AAE0IHF7</accession>
<evidence type="ECO:0000256" key="3">
    <source>
        <dbReference type="SAM" id="SignalP"/>
    </source>
</evidence>
<evidence type="ECO:0000256" key="1">
    <source>
        <dbReference type="SAM" id="MobiDB-lite"/>
    </source>
</evidence>
<name>A0AAE0IHF7_9PEZI</name>
<feature type="compositionally biased region" description="Polar residues" evidence="1">
    <location>
        <begin position="217"/>
        <end position="227"/>
    </location>
</feature>
<dbReference type="EMBL" id="JAUEDM010000002">
    <property type="protein sequence ID" value="KAK3324998.1"/>
    <property type="molecule type" value="Genomic_DNA"/>
</dbReference>
<sequence>MWYPTTAFLFQITFLSTLLLRVTADTKCFAPDGVTVADNDTYVPCNKLGITQQGVHSSCCKLDGDPNDRDLCASTGLCVNSGIISRGYCTDKTWKSPACVNVCTDPRWGGSMTGAAEMTSCTDGTYCCGHNNLTCCGTQWAVKVPLLTSTTITTTTITPTPTPAPANQNIAAIAGLGGALGLVTLVSAGVVFYLVRQIRLLKSGKDDSHKTFVPEATSPQFGKTSLSPAGPATPWTPNSQQGQQSLPQEFKAMYDGSTMHQQTPQGGFMMSPNSGQRPTEMELSPPRVELEGNQFPSIQQQTDAAVTSRSMSMSTNRNYPDTPRWNLVDGGDSVNRV</sequence>
<keyword evidence="3" id="KW-0732">Signal</keyword>
<dbReference type="Proteomes" id="UP001283341">
    <property type="component" value="Unassembled WGS sequence"/>
</dbReference>
<feature type="chain" id="PRO_5042134288" evidence="3">
    <location>
        <begin position="25"/>
        <end position="337"/>
    </location>
</feature>
<protein>
    <submittedName>
        <fullName evidence="4">Uncharacterized protein</fullName>
    </submittedName>
</protein>
<dbReference type="AlphaFoldDB" id="A0AAE0IHF7"/>
<feature type="compositionally biased region" description="Polar residues" evidence="1">
    <location>
        <begin position="299"/>
        <end position="319"/>
    </location>
</feature>
<reference evidence="4" key="1">
    <citation type="journal article" date="2023" name="Mol. Phylogenet. Evol.">
        <title>Genome-scale phylogeny and comparative genomics of the fungal order Sordariales.</title>
        <authorList>
            <person name="Hensen N."/>
            <person name="Bonometti L."/>
            <person name="Westerberg I."/>
            <person name="Brannstrom I.O."/>
            <person name="Guillou S."/>
            <person name="Cros-Aarteil S."/>
            <person name="Calhoun S."/>
            <person name="Haridas S."/>
            <person name="Kuo A."/>
            <person name="Mondo S."/>
            <person name="Pangilinan J."/>
            <person name="Riley R."/>
            <person name="LaButti K."/>
            <person name="Andreopoulos B."/>
            <person name="Lipzen A."/>
            <person name="Chen C."/>
            <person name="Yan M."/>
            <person name="Daum C."/>
            <person name="Ng V."/>
            <person name="Clum A."/>
            <person name="Steindorff A."/>
            <person name="Ohm R.A."/>
            <person name="Martin F."/>
            <person name="Silar P."/>
            <person name="Natvig D.O."/>
            <person name="Lalanne C."/>
            <person name="Gautier V."/>
            <person name="Ament-Velasquez S.L."/>
            <person name="Kruys A."/>
            <person name="Hutchinson M.I."/>
            <person name="Powell A.J."/>
            <person name="Barry K."/>
            <person name="Miller A.N."/>
            <person name="Grigoriev I.V."/>
            <person name="Debuchy R."/>
            <person name="Gladieux P."/>
            <person name="Hiltunen Thoren M."/>
            <person name="Johannesson H."/>
        </authorList>
    </citation>
    <scope>NUCLEOTIDE SEQUENCE</scope>
    <source>
        <strain evidence="4">CBS 118394</strain>
    </source>
</reference>
<evidence type="ECO:0000313" key="4">
    <source>
        <dbReference type="EMBL" id="KAK3324998.1"/>
    </source>
</evidence>
<evidence type="ECO:0000313" key="5">
    <source>
        <dbReference type="Proteomes" id="UP001283341"/>
    </source>
</evidence>
<feature type="region of interest" description="Disordered" evidence="1">
    <location>
        <begin position="207"/>
        <end position="245"/>
    </location>
</feature>
<feature type="region of interest" description="Disordered" evidence="1">
    <location>
        <begin position="299"/>
        <end position="337"/>
    </location>
</feature>
<organism evidence="4 5">
    <name type="scientific">Apodospora peruviana</name>
    <dbReference type="NCBI Taxonomy" id="516989"/>
    <lineage>
        <taxon>Eukaryota</taxon>
        <taxon>Fungi</taxon>
        <taxon>Dikarya</taxon>
        <taxon>Ascomycota</taxon>
        <taxon>Pezizomycotina</taxon>
        <taxon>Sordariomycetes</taxon>
        <taxon>Sordariomycetidae</taxon>
        <taxon>Sordariales</taxon>
        <taxon>Lasiosphaeriaceae</taxon>
        <taxon>Apodospora</taxon>
    </lineage>
</organism>
<feature type="signal peptide" evidence="3">
    <location>
        <begin position="1"/>
        <end position="24"/>
    </location>
</feature>
<gene>
    <name evidence="4" type="ORF">B0H66DRAFT_636505</name>
</gene>
<keyword evidence="5" id="KW-1185">Reference proteome</keyword>